<dbReference type="InterPro" id="IPR051677">
    <property type="entry name" value="AfsR-DnrI-RedD_regulator"/>
</dbReference>
<dbReference type="GO" id="GO:0003677">
    <property type="term" value="F:DNA binding"/>
    <property type="evidence" value="ECO:0007669"/>
    <property type="project" value="TreeGrafter"/>
</dbReference>
<dbReference type="EMBL" id="BJVI01000014">
    <property type="protein sequence ID" value="GEL17962.1"/>
    <property type="molecule type" value="Genomic_DNA"/>
</dbReference>
<dbReference type="SUPFAM" id="SSF48452">
    <property type="entry name" value="TPR-like"/>
    <property type="match status" value="1"/>
</dbReference>
<evidence type="ECO:0000313" key="6">
    <source>
        <dbReference type="Proteomes" id="UP000321328"/>
    </source>
</evidence>
<evidence type="ECO:0000256" key="2">
    <source>
        <dbReference type="ARBA" id="ARBA00023163"/>
    </source>
</evidence>
<feature type="region of interest" description="Disordered" evidence="3">
    <location>
        <begin position="242"/>
        <end position="284"/>
    </location>
</feature>
<dbReference type="Pfam" id="PF25872">
    <property type="entry name" value="HTH_77"/>
    <property type="match status" value="1"/>
</dbReference>
<sequence length="284" mass="30953">MRDRAADAPARAALELLDAAELLWRGPAYAEFAERDFTRAETVRLNELRLATVEDRAGLLMTALYRAGRVGEVLDRYQDYRRLLADEIGLDLSPSLNELQVRILNHDLPAPRASGPPPPPRWSVSEAAFLGRDDDAAELVAAPLCDRPVATDLAELVDASLVVSRDGPGGARHRLLEIVRAFAPERLAETDVETDVRRAALTWALRTGHIELAGQITGGLALAAMPGTLRPELAGLVRKMAEHPGVGETPARSPRSSRATWTRPRRWQPSRGTGSGRSTNVSSR</sequence>
<dbReference type="Proteomes" id="UP000321328">
    <property type="component" value="Unassembled WGS sequence"/>
</dbReference>
<keyword evidence="1" id="KW-0805">Transcription regulation</keyword>
<dbReference type="PANTHER" id="PTHR35807">
    <property type="entry name" value="TRANSCRIPTIONAL REGULATOR REDD-RELATED"/>
    <property type="match status" value="1"/>
</dbReference>
<proteinExistence type="predicted"/>
<dbReference type="Pfam" id="PF03704">
    <property type="entry name" value="BTAD"/>
    <property type="match status" value="1"/>
</dbReference>
<feature type="domain" description="Bacterial transcriptional activator" evidence="4">
    <location>
        <begin position="4"/>
        <end position="104"/>
    </location>
</feature>
<evidence type="ECO:0000256" key="3">
    <source>
        <dbReference type="SAM" id="MobiDB-lite"/>
    </source>
</evidence>
<evidence type="ECO:0000256" key="1">
    <source>
        <dbReference type="ARBA" id="ARBA00023015"/>
    </source>
</evidence>
<keyword evidence="2" id="KW-0804">Transcription</keyword>
<evidence type="ECO:0000259" key="4">
    <source>
        <dbReference type="SMART" id="SM01043"/>
    </source>
</evidence>
<dbReference type="STRING" id="1123024.GCA_000423625_03291"/>
<evidence type="ECO:0000313" key="5">
    <source>
        <dbReference type="EMBL" id="GEL17962.1"/>
    </source>
</evidence>
<feature type="compositionally biased region" description="Polar residues" evidence="3">
    <location>
        <begin position="270"/>
        <end position="284"/>
    </location>
</feature>
<keyword evidence="6" id="KW-1185">Reference proteome</keyword>
<dbReference type="RefSeq" id="WP_028930885.1">
    <property type="nucleotide sequence ID" value="NZ_AUII01000015.1"/>
</dbReference>
<name>A0A511CZI6_9PSEU</name>
<protein>
    <recommendedName>
        <fullName evidence="4">Bacterial transcriptional activator domain-containing protein</fullName>
    </recommendedName>
</protein>
<gene>
    <name evidence="5" type="ORF">PA7_17990</name>
</gene>
<reference evidence="5 6" key="1">
    <citation type="submission" date="2019-07" db="EMBL/GenBank/DDBJ databases">
        <title>Whole genome shotgun sequence of Pseudonocardia asaccharolytica NBRC 16224.</title>
        <authorList>
            <person name="Hosoyama A."/>
            <person name="Uohara A."/>
            <person name="Ohji S."/>
            <person name="Ichikawa N."/>
        </authorList>
    </citation>
    <scope>NUCLEOTIDE SEQUENCE [LARGE SCALE GENOMIC DNA]</scope>
    <source>
        <strain evidence="5 6">NBRC 16224</strain>
    </source>
</reference>
<dbReference type="SMART" id="SM01043">
    <property type="entry name" value="BTAD"/>
    <property type="match status" value="1"/>
</dbReference>
<organism evidence="5 6">
    <name type="scientific">Pseudonocardia asaccharolytica DSM 44247 = NBRC 16224</name>
    <dbReference type="NCBI Taxonomy" id="1123024"/>
    <lineage>
        <taxon>Bacteria</taxon>
        <taxon>Bacillati</taxon>
        <taxon>Actinomycetota</taxon>
        <taxon>Actinomycetes</taxon>
        <taxon>Pseudonocardiales</taxon>
        <taxon>Pseudonocardiaceae</taxon>
        <taxon>Pseudonocardia</taxon>
    </lineage>
</organism>
<dbReference type="Gene3D" id="1.25.40.10">
    <property type="entry name" value="Tetratricopeptide repeat domain"/>
    <property type="match status" value="2"/>
</dbReference>
<dbReference type="InterPro" id="IPR011990">
    <property type="entry name" value="TPR-like_helical_dom_sf"/>
</dbReference>
<dbReference type="AlphaFoldDB" id="A0A511CZI6"/>
<dbReference type="InterPro" id="IPR005158">
    <property type="entry name" value="BTAD"/>
</dbReference>
<dbReference type="GO" id="GO:0006355">
    <property type="term" value="P:regulation of DNA-templated transcription"/>
    <property type="evidence" value="ECO:0007669"/>
    <property type="project" value="TreeGrafter"/>
</dbReference>
<dbReference type="PANTHER" id="PTHR35807:SF1">
    <property type="entry name" value="TRANSCRIPTIONAL REGULATOR REDD"/>
    <property type="match status" value="1"/>
</dbReference>
<comment type="caution">
    <text evidence="5">The sequence shown here is derived from an EMBL/GenBank/DDBJ whole genome shotgun (WGS) entry which is preliminary data.</text>
</comment>
<dbReference type="OrthoDB" id="9812579at2"/>
<dbReference type="InterPro" id="IPR058852">
    <property type="entry name" value="HTH_77"/>
</dbReference>
<accession>A0A511CZI6</accession>